<gene>
    <name evidence="4" type="ORF">LWI29_025202</name>
</gene>
<evidence type="ECO:0000256" key="1">
    <source>
        <dbReference type="ARBA" id="ARBA00009861"/>
    </source>
</evidence>
<sequence length="165" mass="19031">MSKLNCKPSTNVVLIALIWRAQINATRERYRRFRSSILSVLMNMRSYKKIPENCCGNLFTAITARFDQANESKIRGLNEFVDQVSGAIRNSIMEYANVIEGPDDDEDEFFSRVIMKPQIEISEEIRKGEVDFHIFSSVRNFPFYEADFGWGKPAWVSLVQTTETS</sequence>
<dbReference type="PANTHER" id="PTHR31623">
    <property type="entry name" value="F21J9.9"/>
    <property type="match status" value="1"/>
</dbReference>
<evidence type="ECO:0000256" key="3">
    <source>
        <dbReference type="ARBA" id="ARBA00023315"/>
    </source>
</evidence>
<name>A0AA39S0P5_ACESA</name>
<reference evidence="4" key="1">
    <citation type="journal article" date="2022" name="Plant J.">
        <title>Strategies of tolerance reflected in two North American maple genomes.</title>
        <authorList>
            <person name="McEvoy S.L."/>
            <person name="Sezen U.U."/>
            <person name="Trouern-Trend A."/>
            <person name="McMahon S.M."/>
            <person name="Schaberg P.G."/>
            <person name="Yang J."/>
            <person name="Wegrzyn J.L."/>
            <person name="Swenson N.G."/>
        </authorList>
    </citation>
    <scope>NUCLEOTIDE SEQUENCE</scope>
    <source>
        <strain evidence="4">NS2018</strain>
    </source>
</reference>
<dbReference type="EMBL" id="JAUESC010000384">
    <property type="protein sequence ID" value="KAK0582398.1"/>
    <property type="molecule type" value="Genomic_DNA"/>
</dbReference>
<dbReference type="AlphaFoldDB" id="A0AA39S0P5"/>
<keyword evidence="2" id="KW-0808">Transferase</keyword>
<dbReference type="Gene3D" id="3.30.559.10">
    <property type="entry name" value="Chloramphenicol acetyltransferase-like domain"/>
    <property type="match status" value="1"/>
</dbReference>
<dbReference type="InterPro" id="IPR023213">
    <property type="entry name" value="CAT-like_dom_sf"/>
</dbReference>
<keyword evidence="5" id="KW-1185">Reference proteome</keyword>
<comment type="caution">
    <text evidence="4">The sequence shown here is derived from an EMBL/GenBank/DDBJ whole genome shotgun (WGS) entry which is preliminary data.</text>
</comment>
<organism evidence="4 5">
    <name type="scientific">Acer saccharum</name>
    <name type="common">Sugar maple</name>
    <dbReference type="NCBI Taxonomy" id="4024"/>
    <lineage>
        <taxon>Eukaryota</taxon>
        <taxon>Viridiplantae</taxon>
        <taxon>Streptophyta</taxon>
        <taxon>Embryophyta</taxon>
        <taxon>Tracheophyta</taxon>
        <taxon>Spermatophyta</taxon>
        <taxon>Magnoliopsida</taxon>
        <taxon>eudicotyledons</taxon>
        <taxon>Gunneridae</taxon>
        <taxon>Pentapetalae</taxon>
        <taxon>rosids</taxon>
        <taxon>malvids</taxon>
        <taxon>Sapindales</taxon>
        <taxon>Sapindaceae</taxon>
        <taxon>Hippocastanoideae</taxon>
        <taxon>Acereae</taxon>
        <taxon>Acer</taxon>
    </lineage>
</organism>
<proteinExistence type="inferred from homology"/>
<dbReference type="Pfam" id="PF02458">
    <property type="entry name" value="Transferase"/>
    <property type="match status" value="1"/>
</dbReference>
<reference evidence="4" key="2">
    <citation type="submission" date="2023-06" db="EMBL/GenBank/DDBJ databases">
        <authorList>
            <person name="Swenson N.G."/>
            <person name="Wegrzyn J.L."/>
            <person name="Mcevoy S.L."/>
        </authorList>
    </citation>
    <scope>NUCLEOTIDE SEQUENCE</scope>
    <source>
        <strain evidence="4">NS2018</strain>
        <tissue evidence="4">Leaf</tissue>
    </source>
</reference>
<accession>A0AA39S0P5</accession>
<protein>
    <submittedName>
        <fullName evidence="4">Uncharacterized protein</fullName>
    </submittedName>
</protein>
<evidence type="ECO:0000313" key="5">
    <source>
        <dbReference type="Proteomes" id="UP001168877"/>
    </source>
</evidence>
<dbReference type="Proteomes" id="UP001168877">
    <property type="component" value="Unassembled WGS sequence"/>
</dbReference>
<keyword evidence="3" id="KW-0012">Acyltransferase</keyword>
<evidence type="ECO:0000313" key="4">
    <source>
        <dbReference type="EMBL" id="KAK0582398.1"/>
    </source>
</evidence>
<dbReference type="GO" id="GO:0016746">
    <property type="term" value="F:acyltransferase activity"/>
    <property type="evidence" value="ECO:0007669"/>
    <property type="project" value="UniProtKB-KW"/>
</dbReference>
<comment type="similarity">
    <text evidence="1">Belongs to the plant acyltransferase family.</text>
</comment>
<evidence type="ECO:0000256" key="2">
    <source>
        <dbReference type="ARBA" id="ARBA00022679"/>
    </source>
</evidence>
<dbReference type="PANTHER" id="PTHR31623:SF83">
    <property type="entry name" value="ACETYL-COA-BENZYLALCOHOL ACETYLTRANSFERASE-LIKE"/>
    <property type="match status" value="1"/>
</dbReference>